<feature type="region of interest" description="Disordered" evidence="1">
    <location>
        <begin position="49"/>
        <end position="97"/>
    </location>
</feature>
<dbReference type="Proteomes" id="UP000631535">
    <property type="component" value="Unassembled WGS sequence"/>
</dbReference>
<name>A0ABQ2LUT1_9ACTN</name>
<protein>
    <submittedName>
        <fullName evidence="2">Uncharacterized protein</fullName>
    </submittedName>
</protein>
<sequence>MPLQPYHWHSTATARSQQFLTIGDKLTGGAPKGGCGGESAKVELRTGLSWAHAVPPHSSPGAGPSGGGAKRKDGDNCPARAPSARARGANPRARLPWTEKTRLTSGFGRAAVQKSA</sequence>
<feature type="compositionally biased region" description="Low complexity" evidence="1">
    <location>
        <begin position="53"/>
        <end position="62"/>
    </location>
</feature>
<accession>A0ABQ2LUT1</accession>
<proteinExistence type="predicted"/>
<organism evidence="2 3">
    <name type="scientific">Streptomyces daqingensis</name>
    <dbReference type="NCBI Taxonomy" id="1472640"/>
    <lineage>
        <taxon>Bacteria</taxon>
        <taxon>Bacillati</taxon>
        <taxon>Actinomycetota</taxon>
        <taxon>Actinomycetes</taxon>
        <taxon>Kitasatosporales</taxon>
        <taxon>Streptomycetaceae</taxon>
        <taxon>Streptomyces</taxon>
    </lineage>
</organism>
<evidence type="ECO:0000313" key="2">
    <source>
        <dbReference type="EMBL" id="GGO43486.1"/>
    </source>
</evidence>
<keyword evidence="3" id="KW-1185">Reference proteome</keyword>
<evidence type="ECO:0000256" key="1">
    <source>
        <dbReference type="SAM" id="MobiDB-lite"/>
    </source>
</evidence>
<dbReference type="EMBL" id="BMMP01000002">
    <property type="protein sequence ID" value="GGO43486.1"/>
    <property type="molecule type" value="Genomic_DNA"/>
</dbReference>
<comment type="caution">
    <text evidence="2">The sequence shown here is derived from an EMBL/GenBank/DDBJ whole genome shotgun (WGS) entry which is preliminary data.</text>
</comment>
<evidence type="ECO:0000313" key="3">
    <source>
        <dbReference type="Proteomes" id="UP000631535"/>
    </source>
</evidence>
<gene>
    <name evidence="2" type="ORF">GCM10012287_06770</name>
</gene>
<reference evidence="3" key="1">
    <citation type="journal article" date="2019" name="Int. J. Syst. Evol. Microbiol.">
        <title>The Global Catalogue of Microorganisms (GCM) 10K type strain sequencing project: providing services to taxonomists for standard genome sequencing and annotation.</title>
        <authorList>
            <consortium name="The Broad Institute Genomics Platform"/>
            <consortium name="The Broad Institute Genome Sequencing Center for Infectious Disease"/>
            <person name="Wu L."/>
            <person name="Ma J."/>
        </authorList>
    </citation>
    <scope>NUCLEOTIDE SEQUENCE [LARGE SCALE GENOMIC DNA]</scope>
    <source>
        <strain evidence="3">CGMCC 4.7178</strain>
    </source>
</reference>
<feature type="compositionally biased region" description="Low complexity" evidence="1">
    <location>
        <begin position="78"/>
        <end position="96"/>
    </location>
</feature>